<name>A0AAV9C1Q3_ACOCL</name>
<comment type="caution">
    <text evidence="1">The sequence shown here is derived from an EMBL/GenBank/DDBJ whole genome shotgun (WGS) entry which is preliminary data.</text>
</comment>
<dbReference type="Pfam" id="PF05542">
    <property type="entry name" value="DUF760"/>
    <property type="match status" value="1"/>
</dbReference>
<reference evidence="1" key="1">
    <citation type="journal article" date="2023" name="Nat. Commun.">
        <title>Diploid and tetraploid genomes of Acorus and the evolution of monocots.</title>
        <authorList>
            <person name="Ma L."/>
            <person name="Liu K.W."/>
            <person name="Li Z."/>
            <person name="Hsiao Y.Y."/>
            <person name="Qi Y."/>
            <person name="Fu T."/>
            <person name="Tang G.D."/>
            <person name="Zhang D."/>
            <person name="Sun W.H."/>
            <person name="Liu D.K."/>
            <person name="Li Y."/>
            <person name="Chen G.Z."/>
            <person name="Liu X.D."/>
            <person name="Liao X.Y."/>
            <person name="Jiang Y.T."/>
            <person name="Yu X."/>
            <person name="Hao Y."/>
            <person name="Huang J."/>
            <person name="Zhao X.W."/>
            <person name="Ke S."/>
            <person name="Chen Y.Y."/>
            <person name="Wu W.L."/>
            <person name="Hsu J.L."/>
            <person name="Lin Y.F."/>
            <person name="Huang M.D."/>
            <person name="Li C.Y."/>
            <person name="Huang L."/>
            <person name="Wang Z.W."/>
            <person name="Zhao X."/>
            <person name="Zhong W.Y."/>
            <person name="Peng D.H."/>
            <person name="Ahmad S."/>
            <person name="Lan S."/>
            <person name="Zhang J.S."/>
            <person name="Tsai W.C."/>
            <person name="Van de Peer Y."/>
            <person name="Liu Z.J."/>
        </authorList>
    </citation>
    <scope>NUCLEOTIDE SEQUENCE</scope>
    <source>
        <strain evidence="1">CP</strain>
    </source>
</reference>
<dbReference type="InterPro" id="IPR008479">
    <property type="entry name" value="DUF760"/>
</dbReference>
<keyword evidence="2" id="KW-1185">Reference proteome</keyword>
<gene>
    <name evidence="1" type="ORF">QJS10_CPB22g00722</name>
</gene>
<reference evidence="1" key="2">
    <citation type="submission" date="2023-06" db="EMBL/GenBank/DDBJ databases">
        <authorList>
            <person name="Ma L."/>
            <person name="Liu K.-W."/>
            <person name="Li Z."/>
            <person name="Hsiao Y.-Y."/>
            <person name="Qi Y."/>
            <person name="Fu T."/>
            <person name="Tang G."/>
            <person name="Zhang D."/>
            <person name="Sun W.-H."/>
            <person name="Liu D.-K."/>
            <person name="Li Y."/>
            <person name="Chen G.-Z."/>
            <person name="Liu X.-D."/>
            <person name="Liao X.-Y."/>
            <person name="Jiang Y.-T."/>
            <person name="Yu X."/>
            <person name="Hao Y."/>
            <person name="Huang J."/>
            <person name="Zhao X.-W."/>
            <person name="Ke S."/>
            <person name="Chen Y.-Y."/>
            <person name="Wu W.-L."/>
            <person name="Hsu J.-L."/>
            <person name="Lin Y.-F."/>
            <person name="Huang M.-D."/>
            <person name="Li C.-Y."/>
            <person name="Huang L."/>
            <person name="Wang Z.-W."/>
            <person name="Zhao X."/>
            <person name="Zhong W.-Y."/>
            <person name="Peng D.-H."/>
            <person name="Ahmad S."/>
            <person name="Lan S."/>
            <person name="Zhang J.-S."/>
            <person name="Tsai W.-C."/>
            <person name="Van De Peer Y."/>
            <person name="Liu Z.-J."/>
        </authorList>
    </citation>
    <scope>NUCLEOTIDE SEQUENCE</scope>
    <source>
        <strain evidence="1">CP</strain>
        <tissue evidence="1">Leaves</tissue>
    </source>
</reference>
<dbReference type="EMBL" id="JAUJYO010000022">
    <property type="protein sequence ID" value="KAK1282594.1"/>
    <property type="molecule type" value="Genomic_DNA"/>
</dbReference>
<dbReference type="PANTHER" id="PTHR31808">
    <property type="entry name" value="EXPRESSED PROTEIN"/>
    <property type="match status" value="1"/>
</dbReference>
<sequence length="393" mass="44576">MLMDCRGCYKSIPAVEALSAAGVSAGSRFLGRPCVGFQGIPDRRGKRWLNGHVALNKRRNLTLLVVANGESSKCNYRTLNMPLELESPAGKFLNGVLKNQHHIFHVAAAEQLEELADERDSAIARLEHSLDSEESFLHRRIAEIKEQECQIAVEEVMYMLIVYKFSNINVPMVERLSQCIINGRLEAWPAKDEELKSIHSVEVLELVREHMFNVLSWRRRFGTLDNWKTTQIDRIQLGRVYAASIMYGYFLKSACLRHHLDLNLALTAQDYPLLLASKISCPLPELNLVSSGCHVGMKSPLQHRSRSSRSSKLKDYVMGFDPKTFQRCAKLRSQEVVNLIEKHSLALFGNTDDEVIDVTVPSLKRLVLEAVAFGSFLWDVEGYIDSVYRLKET</sequence>
<dbReference type="InterPro" id="IPR038925">
    <property type="entry name" value="At3g17800-like"/>
</dbReference>
<dbReference type="Proteomes" id="UP001180020">
    <property type="component" value="Unassembled WGS sequence"/>
</dbReference>
<evidence type="ECO:0000313" key="1">
    <source>
        <dbReference type="EMBL" id="KAK1282594.1"/>
    </source>
</evidence>
<organism evidence="1 2">
    <name type="scientific">Acorus calamus</name>
    <name type="common">Sweet flag</name>
    <dbReference type="NCBI Taxonomy" id="4465"/>
    <lineage>
        <taxon>Eukaryota</taxon>
        <taxon>Viridiplantae</taxon>
        <taxon>Streptophyta</taxon>
        <taxon>Embryophyta</taxon>
        <taxon>Tracheophyta</taxon>
        <taxon>Spermatophyta</taxon>
        <taxon>Magnoliopsida</taxon>
        <taxon>Liliopsida</taxon>
        <taxon>Acoraceae</taxon>
        <taxon>Acorus</taxon>
    </lineage>
</organism>
<dbReference type="PANTHER" id="PTHR31808:SF9">
    <property type="entry name" value="F21O3.2 PROTEIN"/>
    <property type="match status" value="1"/>
</dbReference>
<dbReference type="AlphaFoldDB" id="A0AAV9C1Q3"/>
<protein>
    <recommendedName>
        <fullName evidence="3">UV-B-induced protein</fullName>
    </recommendedName>
</protein>
<proteinExistence type="predicted"/>
<accession>A0AAV9C1Q3</accession>
<evidence type="ECO:0000313" key="2">
    <source>
        <dbReference type="Proteomes" id="UP001180020"/>
    </source>
</evidence>
<evidence type="ECO:0008006" key="3">
    <source>
        <dbReference type="Google" id="ProtNLM"/>
    </source>
</evidence>